<keyword evidence="4" id="KW-1185">Reference proteome</keyword>
<gene>
    <name evidence="3" type="ORF">ACFPGP_13650</name>
</gene>
<comment type="caution">
    <text evidence="3">The sequence shown here is derived from an EMBL/GenBank/DDBJ whole genome shotgun (WGS) entry which is preliminary data.</text>
</comment>
<dbReference type="PANTHER" id="PTHR43546:SF9">
    <property type="entry name" value="L-ASCORBATE-6-PHOSPHATE LACTONASE ULAG-RELATED"/>
    <property type="match status" value="1"/>
</dbReference>
<protein>
    <submittedName>
        <fullName evidence="3">MBL fold metallo-hydrolase</fullName>
    </submittedName>
</protein>
<dbReference type="RefSeq" id="WP_378590978.1">
    <property type="nucleotide sequence ID" value="NZ_JBHSKD010000015.1"/>
</dbReference>
<keyword evidence="1" id="KW-0378">Hydrolase</keyword>
<dbReference type="Gene3D" id="3.60.15.10">
    <property type="entry name" value="Ribonuclease Z/Hydroxyacylglutathione hydrolase-like"/>
    <property type="match status" value="1"/>
</dbReference>
<evidence type="ECO:0000256" key="1">
    <source>
        <dbReference type="ARBA" id="ARBA00022801"/>
    </source>
</evidence>
<name>A0ABW0BLB4_9ACTN</name>
<dbReference type="InterPro" id="IPR050114">
    <property type="entry name" value="UPF0173_UPF0282_UlaG_hydrolase"/>
</dbReference>
<evidence type="ECO:0000313" key="3">
    <source>
        <dbReference type="EMBL" id="MFC5177722.1"/>
    </source>
</evidence>
<proteinExistence type="predicted"/>
<dbReference type="SUPFAM" id="SSF56281">
    <property type="entry name" value="Metallo-hydrolase/oxidoreductase"/>
    <property type="match status" value="1"/>
</dbReference>
<accession>A0ABW0BLB4</accession>
<dbReference type="PANTHER" id="PTHR43546">
    <property type="entry name" value="UPF0173 METAL-DEPENDENT HYDROLASE MJ1163-RELATED"/>
    <property type="match status" value="1"/>
</dbReference>
<sequence length="266" mass="29006">MTRLTHLGGPTVLIELDGWRILTDPTFDPPGRTYAFGLGTSSTKVTGPALEAADLGGRPDVVLVSHDHHADNLDDAGRALLPTAATVITTRAGERRLRAQLPGQADLRGLRPGQRTSMTRAGLRDLQVLATPCRHGPPLSRPVAGPVIGFALTLGGREQVAVWMTGDTVLTRRLLHQADRLEVDILLAHLGSVQFPVTGRLRYSMNSHDAVRLVRRLRPRVTVPVHYEGWSHFAEPEAHLRTVFDSAPSGVGETLRWLQIGHTQDL</sequence>
<dbReference type="Proteomes" id="UP001596087">
    <property type="component" value="Unassembled WGS sequence"/>
</dbReference>
<organism evidence="3 4">
    <name type="scientific">Nocardioides taihuensis</name>
    <dbReference type="NCBI Taxonomy" id="1835606"/>
    <lineage>
        <taxon>Bacteria</taxon>
        <taxon>Bacillati</taxon>
        <taxon>Actinomycetota</taxon>
        <taxon>Actinomycetes</taxon>
        <taxon>Propionibacteriales</taxon>
        <taxon>Nocardioidaceae</taxon>
        <taxon>Nocardioides</taxon>
    </lineage>
</organism>
<evidence type="ECO:0000313" key="4">
    <source>
        <dbReference type="Proteomes" id="UP001596087"/>
    </source>
</evidence>
<dbReference type="InterPro" id="IPR036866">
    <property type="entry name" value="RibonucZ/Hydroxyglut_hydro"/>
</dbReference>
<dbReference type="EMBL" id="JBHSKD010000015">
    <property type="protein sequence ID" value="MFC5177722.1"/>
    <property type="molecule type" value="Genomic_DNA"/>
</dbReference>
<feature type="domain" description="Metallo-beta-lactamase" evidence="2">
    <location>
        <begin position="20"/>
        <end position="227"/>
    </location>
</feature>
<evidence type="ECO:0000259" key="2">
    <source>
        <dbReference type="Pfam" id="PF12706"/>
    </source>
</evidence>
<reference evidence="4" key="1">
    <citation type="journal article" date="2019" name="Int. J. Syst. Evol. Microbiol.">
        <title>The Global Catalogue of Microorganisms (GCM) 10K type strain sequencing project: providing services to taxonomists for standard genome sequencing and annotation.</title>
        <authorList>
            <consortium name="The Broad Institute Genomics Platform"/>
            <consortium name="The Broad Institute Genome Sequencing Center for Infectious Disease"/>
            <person name="Wu L."/>
            <person name="Ma J."/>
        </authorList>
    </citation>
    <scope>NUCLEOTIDE SEQUENCE [LARGE SCALE GENOMIC DNA]</scope>
    <source>
        <strain evidence="4">DFY41</strain>
    </source>
</reference>
<dbReference type="Pfam" id="PF12706">
    <property type="entry name" value="Lactamase_B_2"/>
    <property type="match status" value="1"/>
</dbReference>
<dbReference type="InterPro" id="IPR001279">
    <property type="entry name" value="Metallo-B-lactamas"/>
</dbReference>